<dbReference type="STRING" id="1121256.SAMN02746089_02038"/>
<dbReference type="PANTHER" id="PTHR48111:SF73">
    <property type="entry name" value="ALKALINE PHOSPHATASE SYNTHESIS TRANSCRIPTIONAL REGULATORY PROTEIN PHOP"/>
    <property type="match status" value="1"/>
</dbReference>
<protein>
    <recommendedName>
        <fullName evidence="1">Stage 0 sporulation protein A homolog</fullName>
    </recommendedName>
</protein>
<dbReference type="InterPro" id="IPR011006">
    <property type="entry name" value="CheY-like_superfamily"/>
</dbReference>
<dbReference type="InterPro" id="IPR036388">
    <property type="entry name" value="WH-like_DNA-bd_sf"/>
</dbReference>
<dbReference type="RefSeq" id="WP_073344887.1">
    <property type="nucleotide sequence ID" value="NZ_FQVH01000026.1"/>
</dbReference>
<dbReference type="OrthoDB" id="152576at2"/>
<dbReference type="PROSITE" id="PS50110">
    <property type="entry name" value="RESPONSE_REGULATORY"/>
    <property type="match status" value="1"/>
</dbReference>
<organism evidence="12 13">
    <name type="scientific">Caldanaerobius fijiensis DSM 17918</name>
    <dbReference type="NCBI Taxonomy" id="1121256"/>
    <lineage>
        <taxon>Bacteria</taxon>
        <taxon>Bacillati</taxon>
        <taxon>Bacillota</taxon>
        <taxon>Clostridia</taxon>
        <taxon>Thermoanaerobacterales</taxon>
        <taxon>Thermoanaerobacteraceae</taxon>
        <taxon>Caldanaerobius</taxon>
    </lineage>
</organism>
<dbReference type="CDD" id="cd00383">
    <property type="entry name" value="trans_reg_C"/>
    <property type="match status" value="1"/>
</dbReference>
<dbReference type="GO" id="GO:0000976">
    <property type="term" value="F:transcription cis-regulatory region binding"/>
    <property type="evidence" value="ECO:0007669"/>
    <property type="project" value="TreeGrafter"/>
</dbReference>
<dbReference type="GO" id="GO:0000156">
    <property type="term" value="F:phosphorelay response regulator activity"/>
    <property type="evidence" value="ECO:0007669"/>
    <property type="project" value="TreeGrafter"/>
</dbReference>
<keyword evidence="5 9" id="KW-0238">DNA-binding</keyword>
<dbReference type="SMART" id="SM00862">
    <property type="entry name" value="Trans_reg_C"/>
    <property type="match status" value="1"/>
</dbReference>
<dbReference type="CDD" id="cd17574">
    <property type="entry name" value="REC_OmpR"/>
    <property type="match status" value="1"/>
</dbReference>
<keyword evidence="2 8" id="KW-0597">Phosphoprotein</keyword>
<dbReference type="SUPFAM" id="SSF46894">
    <property type="entry name" value="C-terminal effector domain of the bipartite response regulators"/>
    <property type="match status" value="1"/>
</dbReference>
<feature type="DNA-binding region" description="OmpR/PhoB-type" evidence="9">
    <location>
        <begin position="129"/>
        <end position="228"/>
    </location>
</feature>
<dbReference type="AlphaFoldDB" id="A0A1M5C6J1"/>
<evidence type="ECO:0000256" key="8">
    <source>
        <dbReference type="PROSITE-ProRule" id="PRU00169"/>
    </source>
</evidence>
<evidence type="ECO:0000256" key="5">
    <source>
        <dbReference type="ARBA" id="ARBA00023125"/>
    </source>
</evidence>
<dbReference type="SMART" id="SM00448">
    <property type="entry name" value="REC"/>
    <property type="match status" value="1"/>
</dbReference>
<dbReference type="PROSITE" id="PS51755">
    <property type="entry name" value="OMPR_PHOB"/>
    <property type="match status" value="1"/>
</dbReference>
<evidence type="ECO:0000256" key="9">
    <source>
        <dbReference type="PROSITE-ProRule" id="PRU01091"/>
    </source>
</evidence>
<dbReference type="Pfam" id="PF00486">
    <property type="entry name" value="Trans_reg_C"/>
    <property type="match status" value="1"/>
</dbReference>
<feature type="modified residue" description="4-aspartylphosphate" evidence="8">
    <location>
        <position position="55"/>
    </location>
</feature>
<feature type="domain" description="OmpR/PhoB-type" evidence="11">
    <location>
        <begin position="129"/>
        <end position="228"/>
    </location>
</feature>
<keyword evidence="13" id="KW-1185">Reference proteome</keyword>
<evidence type="ECO:0000259" key="11">
    <source>
        <dbReference type="PROSITE" id="PS51755"/>
    </source>
</evidence>
<dbReference type="InterPro" id="IPR016032">
    <property type="entry name" value="Sig_transdc_resp-reg_C-effctor"/>
</dbReference>
<dbReference type="GO" id="GO:0005829">
    <property type="term" value="C:cytosol"/>
    <property type="evidence" value="ECO:0007669"/>
    <property type="project" value="TreeGrafter"/>
</dbReference>
<keyword evidence="4" id="KW-0805">Transcription regulation</keyword>
<dbReference type="InterPro" id="IPR001789">
    <property type="entry name" value="Sig_transdc_resp-reg_receiver"/>
</dbReference>
<evidence type="ECO:0000256" key="2">
    <source>
        <dbReference type="ARBA" id="ARBA00022553"/>
    </source>
</evidence>
<accession>A0A1M5C6J1</accession>
<dbReference type="SUPFAM" id="SSF52172">
    <property type="entry name" value="CheY-like"/>
    <property type="match status" value="1"/>
</dbReference>
<reference evidence="12 13" key="1">
    <citation type="submission" date="2016-11" db="EMBL/GenBank/DDBJ databases">
        <authorList>
            <person name="Jaros S."/>
            <person name="Januszkiewicz K."/>
            <person name="Wedrychowicz H."/>
        </authorList>
    </citation>
    <scope>NUCLEOTIDE SEQUENCE [LARGE SCALE GENOMIC DNA]</scope>
    <source>
        <strain evidence="12 13">DSM 17918</strain>
    </source>
</reference>
<name>A0A1M5C6J1_9THEO</name>
<keyword evidence="6" id="KW-0804">Transcription</keyword>
<dbReference type="GO" id="GO:0032993">
    <property type="term" value="C:protein-DNA complex"/>
    <property type="evidence" value="ECO:0007669"/>
    <property type="project" value="TreeGrafter"/>
</dbReference>
<comment type="function">
    <text evidence="7">May play the central regulatory role in sporulation. It may be an element of the effector pathway responsible for the activation of sporulation genes in response to nutritional stress. Spo0A may act in concert with spo0H (a sigma factor) to control the expression of some genes that are critical to the sporulation process.</text>
</comment>
<dbReference type="Gene3D" id="3.40.50.2300">
    <property type="match status" value="1"/>
</dbReference>
<dbReference type="FunFam" id="3.40.50.2300:FF:000001">
    <property type="entry name" value="DNA-binding response regulator PhoB"/>
    <property type="match status" value="1"/>
</dbReference>
<evidence type="ECO:0000256" key="4">
    <source>
        <dbReference type="ARBA" id="ARBA00023015"/>
    </source>
</evidence>
<dbReference type="Gene3D" id="6.10.250.690">
    <property type="match status" value="1"/>
</dbReference>
<dbReference type="PANTHER" id="PTHR48111">
    <property type="entry name" value="REGULATOR OF RPOS"/>
    <property type="match status" value="1"/>
</dbReference>
<gene>
    <name evidence="12" type="ORF">SAMN02746089_02038</name>
</gene>
<dbReference type="Pfam" id="PF00072">
    <property type="entry name" value="Response_reg"/>
    <property type="match status" value="1"/>
</dbReference>
<keyword evidence="3" id="KW-0902">Two-component regulatory system</keyword>
<evidence type="ECO:0000256" key="3">
    <source>
        <dbReference type="ARBA" id="ARBA00023012"/>
    </source>
</evidence>
<dbReference type="FunFam" id="1.10.10.10:FF:000018">
    <property type="entry name" value="DNA-binding response regulator ResD"/>
    <property type="match status" value="1"/>
</dbReference>
<sequence>MEDKRNILVVDDEEQIINVLKAYLEKEGYNVYTAYSGKEALDIFYKNTIDFIILDLMLPDVSGEEVCKKIRLKSQVPILMLTAKAEEENRINGLDIGADDYMVKPFSPKEVMAHVRAILRRVDHNSIKADIIEFNNGDLTIDFDKMEVKKQGHNLKLTPMEFKLLSILARNIGKVFTRDELVVKMQGYDYDGFERTIDTHIKNLRRKIEDDKNKYIVTVYGIGYKFMEAKDV</sequence>
<dbReference type="InterPro" id="IPR001867">
    <property type="entry name" value="OmpR/PhoB-type_DNA-bd"/>
</dbReference>
<dbReference type="Proteomes" id="UP000184088">
    <property type="component" value="Unassembled WGS sequence"/>
</dbReference>
<evidence type="ECO:0000256" key="1">
    <source>
        <dbReference type="ARBA" id="ARBA00018672"/>
    </source>
</evidence>
<dbReference type="GO" id="GO:0006355">
    <property type="term" value="P:regulation of DNA-templated transcription"/>
    <property type="evidence" value="ECO:0007669"/>
    <property type="project" value="InterPro"/>
</dbReference>
<dbReference type="Gene3D" id="1.10.10.10">
    <property type="entry name" value="Winged helix-like DNA-binding domain superfamily/Winged helix DNA-binding domain"/>
    <property type="match status" value="1"/>
</dbReference>
<dbReference type="EMBL" id="FQVH01000026">
    <property type="protein sequence ID" value="SHF50217.1"/>
    <property type="molecule type" value="Genomic_DNA"/>
</dbReference>
<evidence type="ECO:0000256" key="7">
    <source>
        <dbReference type="ARBA" id="ARBA00024867"/>
    </source>
</evidence>
<evidence type="ECO:0000256" key="6">
    <source>
        <dbReference type="ARBA" id="ARBA00023163"/>
    </source>
</evidence>
<dbReference type="InterPro" id="IPR039420">
    <property type="entry name" value="WalR-like"/>
</dbReference>
<proteinExistence type="predicted"/>
<feature type="domain" description="Response regulatory" evidence="10">
    <location>
        <begin position="6"/>
        <end position="119"/>
    </location>
</feature>
<evidence type="ECO:0000313" key="13">
    <source>
        <dbReference type="Proteomes" id="UP000184088"/>
    </source>
</evidence>
<evidence type="ECO:0000259" key="10">
    <source>
        <dbReference type="PROSITE" id="PS50110"/>
    </source>
</evidence>
<evidence type="ECO:0000313" key="12">
    <source>
        <dbReference type="EMBL" id="SHF50217.1"/>
    </source>
</evidence>